<dbReference type="PROSITE" id="PS00211">
    <property type="entry name" value="ABC_TRANSPORTER_1"/>
    <property type="match status" value="1"/>
</dbReference>
<evidence type="ECO:0000256" key="4">
    <source>
        <dbReference type="ARBA" id="ARBA00022741"/>
    </source>
</evidence>
<name>A0A1H6RJL3_9LACT</name>
<dbReference type="GO" id="GO:0005886">
    <property type="term" value="C:plasma membrane"/>
    <property type="evidence" value="ECO:0007669"/>
    <property type="project" value="UniProtKB-ARBA"/>
</dbReference>
<dbReference type="SUPFAM" id="SSF55021">
    <property type="entry name" value="ACT-like"/>
    <property type="match status" value="1"/>
</dbReference>
<comment type="function">
    <text evidence="10">Part of the ABC transporter FtsEX involved in cellular division. Has ATPase activity. Essential for cell division and viability.</text>
</comment>
<dbReference type="PANTHER" id="PTHR43166">
    <property type="entry name" value="AMINO ACID IMPORT ATP-BINDING PROTEIN"/>
    <property type="match status" value="1"/>
</dbReference>
<evidence type="ECO:0000256" key="8">
    <source>
        <dbReference type="ARBA" id="ARBA00023136"/>
    </source>
</evidence>
<dbReference type="SMART" id="SM00930">
    <property type="entry name" value="NIL"/>
    <property type="match status" value="1"/>
</dbReference>
<dbReference type="Proteomes" id="UP000198564">
    <property type="component" value="Unassembled WGS sequence"/>
</dbReference>
<evidence type="ECO:0000256" key="6">
    <source>
        <dbReference type="ARBA" id="ARBA00022967"/>
    </source>
</evidence>
<evidence type="ECO:0000256" key="5">
    <source>
        <dbReference type="ARBA" id="ARBA00022840"/>
    </source>
</evidence>
<dbReference type="GO" id="GO:0006865">
    <property type="term" value="P:amino acid transport"/>
    <property type="evidence" value="ECO:0007669"/>
    <property type="project" value="UniProtKB-KW"/>
</dbReference>
<evidence type="ECO:0000256" key="3">
    <source>
        <dbReference type="ARBA" id="ARBA00022475"/>
    </source>
</evidence>
<proteinExistence type="inferred from homology"/>
<dbReference type="FunFam" id="3.40.50.300:FF:000056">
    <property type="entry name" value="Cell division ATP-binding protein FtsE"/>
    <property type="match status" value="1"/>
</dbReference>
<dbReference type="AlphaFoldDB" id="A0A1H6RJL3"/>
<dbReference type="InterPro" id="IPR027417">
    <property type="entry name" value="P-loop_NTPase"/>
</dbReference>
<dbReference type="EMBL" id="FNYW01000002">
    <property type="protein sequence ID" value="SEI51775.1"/>
    <property type="molecule type" value="Genomic_DNA"/>
</dbReference>
<dbReference type="InterPro" id="IPR050086">
    <property type="entry name" value="MetN_ABC_transporter-like"/>
</dbReference>
<dbReference type="CDD" id="cd03258">
    <property type="entry name" value="ABC_MetN_methionine_transporter"/>
    <property type="match status" value="1"/>
</dbReference>
<comment type="catalytic activity">
    <reaction evidence="9">
        <text>ATP + H2O = ADP + phosphate + H(+)</text>
        <dbReference type="Rhea" id="RHEA:13065"/>
        <dbReference type="ChEBI" id="CHEBI:15377"/>
        <dbReference type="ChEBI" id="CHEBI:15378"/>
        <dbReference type="ChEBI" id="CHEBI:30616"/>
        <dbReference type="ChEBI" id="CHEBI:43474"/>
        <dbReference type="ChEBI" id="CHEBI:456216"/>
    </reaction>
</comment>
<dbReference type="GO" id="GO:0016887">
    <property type="term" value="F:ATP hydrolysis activity"/>
    <property type="evidence" value="ECO:0007669"/>
    <property type="project" value="InterPro"/>
</dbReference>
<keyword evidence="13" id="KW-1185">Reference proteome</keyword>
<dbReference type="RefSeq" id="WP_091632107.1">
    <property type="nucleotide sequence ID" value="NZ_FNYW01000002.1"/>
</dbReference>
<evidence type="ECO:0000256" key="1">
    <source>
        <dbReference type="ARBA" id="ARBA00005417"/>
    </source>
</evidence>
<evidence type="ECO:0000256" key="9">
    <source>
        <dbReference type="ARBA" id="ARBA00049360"/>
    </source>
</evidence>
<dbReference type="Pfam" id="PF00005">
    <property type="entry name" value="ABC_tran"/>
    <property type="match status" value="1"/>
</dbReference>
<keyword evidence="7" id="KW-0029">Amino-acid transport</keyword>
<dbReference type="PROSITE" id="PS50893">
    <property type="entry name" value="ABC_TRANSPORTER_2"/>
    <property type="match status" value="1"/>
</dbReference>
<evidence type="ECO:0000256" key="10">
    <source>
        <dbReference type="ARBA" id="ARBA00055994"/>
    </source>
</evidence>
<dbReference type="InterPro" id="IPR018449">
    <property type="entry name" value="NIL_domain"/>
</dbReference>
<comment type="similarity">
    <text evidence="1">Belongs to the ABC transporter superfamily.</text>
</comment>
<evidence type="ECO:0000313" key="13">
    <source>
        <dbReference type="Proteomes" id="UP000198564"/>
    </source>
</evidence>
<dbReference type="SMART" id="SM00382">
    <property type="entry name" value="AAA"/>
    <property type="match status" value="1"/>
</dbReference>
<dbReference type="GO" id="GO:0005524">
    <property type="term" value="F:ATP binding"/>
    <property type="evidence" value="ECO:0007669"/>
    <property type="project" value="UniProtKB-KW"/>
</dbReference>
<dbReference type="Gene3D" id="3.30.70.260">
    <property type="match status" value="1"/>
</dbReference>
<keyword evidence="4" id="KW-0547">Nucleotide-binding</keyword>
<sequence>MITLEGIKKTYENKNGRFEALKNINLTIEKGEIFGFVGYSGAGKSTLLRLINGLELPSKGTVKIGEKTLSDLNKKAIRKERQEIGMIFQHFNLLWSRTVLENVMFPLEIANVDKNTRLEKAKNLIQLVGLKDKEHSYPSQLSGGEKQRVGIARALANEPKVLLSDEATSALDPQTTDEVLELLEKINKELKVTIILITHEMEVVRKICHRVAVMDSGNIVEEGPVLDIFKDPEHPVTKRFVKQDRKVDEKETQKAMADLHVLYPEGSIIQILFQGTSVNLPIITEVSRETGVDINIIQGNIQSTHEMPVGTLVVQVLGSQEKRQKALELFNTYPVDVEVLKNDK</sequence>
<dbReference type="Gene3D" id="3.40.50.300">
    <property type="entry name" value="P-loop containing nucleotide triphosphate hydrolases"/>
    <property type="match status" value="1"/>
</dbReference>
<dbReference type="SUPFAM" id="SSF52540">
    <property type="entry name" value="P-loop containing nucleoside triphosphate hydrolases"/>
    <property type="match status" value="1"/>
</dbReference>
<feature type="domain" description="ABC transporter" evidence="11">
    <location>
        <begin position="2"/>
        <end position="241"/>
    </location>
</feature>
<keyword evidence="3" id="KW-1003">Cell membrane</keyword>
<dbReference type="InterPro" id="IPR041701">
    <property type="entry name" value="MetN_ABC"/>
</dbReference>
<evidence type="ECO:0000259" key="11">
    <source>
        <dbReference type="PROSITE" id="PS50893"/>
    </source>
</evidence>
<evidence type="ECO:0000256" key="7">
    <source>
        <dbReference type="ARBA" id="ARBA00022970"/>
    </source>
</evidence>
<dbReference type="InterPro" id="IPR017871">
    <property type="entry name" value="ABC_transporter-like_CS"/>
</dbReference>
<dbReference type="InterPro" id="IPR045865">
    <property type="entry name" value="ACT-like_dom_sf"/>
</dbReference>
<protein>
    <submittedName>
        <fullName evidence="12">D-methionine transport system ATP-binding protein</fullName>
    </submittedName>
</protein>
<dbReference type="Pfam" id="PF09383">
    <property type="entry name" value="NIL"/>
    <property type="match status" value="1"/>
</dbReference>
<dbReference type="InterPro" id="IPR003439">
    <property type="entry name" value="ABC_transporter-like_ATP-bd"/>
</dbReference>
<dbReference type="InterPro" id="IPR003593">
    <property type="entry name" value="AAA+_ATPase"/>
</dbReference>
<accession>A0A1H6RJL3</accession>
<gene>
    <name evidence="12" type="ORF">SAMN04488113_1029</name>
</gene>
<dbReference type="OrthoDB" id="9802264at2"/>
<evidence type="ECO:0000256" key="2">
    <source>
        <dbReference type="ARBA" id="ARBA00022448"/>
    </source>
</evidence>
<keyword evidence="6" id="KW-1278">Translocase</keyword>
<keyword evidence="8" id="KW-0472">Membrane</keyword>
<keyword evidence="2" id="KW-0813">Transport</keyword>
<evidence type="ECO:0000313" key="12">
    <source>
        <dbReference type="EMBL" id="SEI51775.1"/>
    </source>
</evidence>
<keyword evidence="5 12" id="KW-0067">ATP-binding</keyword>
<reference evidence="13" key="1">
    <citation type="submission" date="2016-10" db="EMBL/GenBank/DDBJ databases">
        <authorList>
            <person name="Varghese N."/>
            <person name="Submissions S."/>
        </authorList>
    </citation>
    <scope>NUCLEOTIDE SEQUENCE [LARGE SCALE GENOMIC DNA]</scope>
    <source>
        <strain evidence="13">DSM 25751</strain>
    </source>
</reference>
<dbReference type="STRING" id="1130080.SAMN04488113_1029"/>
<dbReference type="PANTHER" id="PTHR43166:SF36">
    <property type="entry name" value="METHIONINE IMPORT ATP-BINDING PROTEIN METN 2"/>
    <property type="match status" value="1"/>
</dbReference>
<organism evidence="12 13">
    <name type="scientific">Alkalibacterium gilvum</name>
    <dbReference type="NCBI Taxonomy" id="1130080"/>
    <lineage>
        <taxon>Bacteria</taxon>
        <taxon>Bacillati</taxon>
        <taxon>Bacillota</taxon>
        <taxon>Bacilli</taxon>
        <taxon>Lactobacillales</taxon>
        <taxon>Carnobacteriaceae</taxon>
        <taxon>Alkalibacterium</taxon>
    </lineage>
</organism>